<protein>
    <submittedName>
        <fullName evidence="2">Uncharacterized membrane protein</fullName>
    </submittedName>
</protein>
<dbReference type="AlphaFoldDB" id="A0A1M6J601"/>
<gene>
    <name evidence="2" type="ORF">SAMN02745163_01923</name>
</gene>
<dbReference type="STRING" id="1121302.SAMN02745163_01923"/>
<organism evidence="2 3">
    <name type="scientific">Clostridium cavendishii DSM 21758</name>
    <dbReference type="NCBI Taxonomy" id="1121302"/>
    <lineage>
        <taxon>Bacteria</taxon>
        <taxon>Bacillati</taxon>
        <taxon>Bacillota</taxon>
        <taxon>Clostridia</taxon>
        <taxon>Eubacteriales</taxon>
        <taxon>Clostridiaceae</taxon>
        <taxon>Clostridium</taxon>
    </lineage>
</organism>
<name>A0A1M6J601_9CLOT</name>
<feature type="transmembrane region" description="Helical" evidence="1">
    <location>
        <begin position="75"/>
        <end position="97"/>
    </location>
</feature>
<evidence type="ECO:0000313" key="2">
    <source>
        <dbReference type="EMBL" id="SHJ42067.1"/>
    </source>
</evidence>
<dbReference type="EMBL" id="FQZB01000008">
    <property type="protein sequence ID" value="SHJ42067.1"/>
    <property type="molecule type" value="Genomic_DNA"/>
</dbReference>
<dbReference type="OrthoDB" id="2867550at2"/>
<keyword evidence="3" id="KW-1185">Reference proteome</keyword>
<sequence>MDKNSYIKELTKNLSSLPKEEKEDVLREIEQNINDALAAGENEADILYRLGNPKMLAKAYMGDYYIKQNKFLKCIPFFIFTGFSSLFIVPFCGALAFGFGIGSIALIIGGILRTLGATWITMLWYNEPLPQSLSLLYAIPLAIIFFLIAYLNFKLLKAYFKRISASYKRRTMFN</sequence>
<reference evidence="2 3" key="1">
    <citation type="submission" date="2016-11" db="EMBL/GenBank/DDBJ databases">
        <authorList>
            <person name="Jaros S."/>
            <person name="Januszkiewicz K."/>
            <person name="Wedrychowicz H."/>
        </authorList>
    </citation>
    <scope>NUCLEOTIDE SEQUENCE [LARGE SCALE GENOMIC DNA]</scope>
    <source>
        <strain evidence="2 3">DSM 21758</strain>
    </source>
</reference>
<accession>A0A1M6J601</accession>
<keyword evidence="1" id="KW-1133">Transmembrane helix</keyword>
<feature type="transmembrane region" description="Helical" evidence="1">
    <location>
        <begin position="137"/>
        <end position="160"/>
    </location>
</feature>
<proteinExistence type="predicted"/>
<evidence type="ECO:0000256" key="1">
    <source>
        <dbReference type="SAM" id="Phobius"/>
    </source>
</evidence>
<dbReference type="Proteomes" id="UP000184310">
    <property type="component" value="Unassembled WGS sequence"/>
</dbReference>
<keyword evidence="1" id="KW-0472">Membrane</keyword>
<evidence type="ECO:0000313" key="3">
    <source>
        <dbReference type="Proteomes" id="UP000184310"/>
    </source>
</evidence>
<feature type="transmembrane region" description="Helical" evidence="1">
    <location>
        <begin position="104"/>
        <end position="125"/>
    </location>
</feature>
<dbReference type="RefSeq" id="WP_072986460.1">
    <property type="nucleotide sequence ID" value="NZ_FQZB01000008.1"/>
</dbReference>
<keyword evidence="1" id="KW-0812">Transmembrane</keyword>
<dbReference type="Pfam" id="PF22564">
    <property type="entry name" value="HAAS"/>
    <property type="match status" value="1"/>
</dbReference>